<reference evidence="1" key="1">
    <citation type="submission" date="2024-09" db="EMBL/GenBank/DDBJ databases">
        <title>Black Yeasts Isolated from many extreme environments.</title>
        <authorList>
            <person name="Coleine C."/>
            <person name="Stajich J.E."/>
            <person name="Selbmann L."/>
        </authorList>
    </citation>
    <scope>NUCLEOTIDE SEQUENCE</scope>
    <source>
        <strain evidence="1">CCFEE 5737</strain>
    </source>
</reference>
<dbReference type="EMBL" id="JAWDJW010005131">
    <property type="protein sequence ID" value="KAK3069302.1"/>
    <property type="molecule type" value="Genomic_DNA"/>
</dbReference>
<sequence>MSGIYVLPLRFKRRPPPVPQQHKLHSISVETENEETSDLKTIPQLTSLIRISTPEDIIAELSAARKPVLADIINTPRMSTKNDMTSTDGEMQSADKLEDANNVKRSDEPGAQRGTFTGRIDILTNNLESTQLATNGDNKDPQLPITERINCVNLPDFFTHFVASDAVINPHYKMVRVEVEQIMMAELGVDEEQYKKHLKAAFSYFPSVQFPDASAAKLKTVAL</sequence>
<keyword evidence="2" id="KW-1185">Reference proteome</keyword>
<evidence type="ECO:0000313" key="1">
    <source>
        <dbReference type="EMBL" id="KAK3069302.1"/>
    </source>
</evidence>
<accession>A0ACC3DFU8</accession>
<evidence type="ECO:0000313" key="2">
    <source>
        <dbReference type="Proteomes" id="UP001186974"/>
    </source>
</evidence>
<comment type="caution">
    <text evidence="1">The sequence shown here is derived from an EMBL/GenBank/DDBJ whole genome shotgun (WGS) entry which is preliminary data.</text>
</comment>
<protein>
    <submittedName>
        <fullName evidence="1">Uncharacterized protein</fullName>
    </submittedName>
</protein>
<organism evidence="1 2">
    <name type="scientific">Coniosporium uncinatum</name>
    <dbReference type="NCBI Taxonomy" id="93489"/>
    <lineage>
        <taxon>Eukaryota</taxon>
        <taxon>Fungi</taxon>
        <taxon>Dikarya</taxon>
        <taxon>Ascomycota</taxon>
        <taxon>Pezizomycotina</taxon>
        <taxon>Dothideomycetes</taxon>
        <taxon>Dothideomycetes incertae sedis</taxon>
        <taxon>Coniosporium</taxon>
    </lineage>
</organism>
<dbReference type="Proteomes" id="UP001186974">
    <property type="component" value="Unassembled WGS sequence"/>
</dbReference>
<gene>
    <name evidence="1" type="ORF">LTS18_000369</name>
</gene>
<name>A0ACC3DFU8_9PEZI</name>
<proteinExistence type="predicted"/>